<evidence type="ECO:0000313" key="12">
    <source>
        <dbReference type="RefSeq" id="XP_015282096.1"/>
    </source>
</evidence>
<feature type="region of interest" description="Disordered" evidence="8">
    <location>
        <begin position="32"/>
        <end position="59"/>
    </location>
</feature>
<evidence type="ECO:0000313" key="11">
    <source>
        <dbReference type="Proteomes" id="UP000694871"/>
    </source>
</evidence>
<evidence type="ECO:0000256" key="10">
    <source>
        <dbReference type="SAM" id="SignalP"/>
    </source>
</evidence>
<sequence>MMLQWSLTARERRQIFWAAFCVLSLLEDQVSGVGSTSSPTASPSTASPSGNSFSRVSTPEVPTTAFSALSTKASTATTNSNQTSRDISNITTSPSDPASVENVTLVTTPPTGGNTTSAHINGTTTSSLTSSTVLQNVSSTHQPNNFSDSPTTAQAGDSSMMGNITCLNIKQVTTSRVICLKLNEIYSCEEFKEKKGDHFKNMICEKKSNQCDIKLADSELNKDCILLVEVNKKGADVLDALLQKQTALTQLGIQYEKHGIENHKSYTRKTLIALVTSGLLLAFLGLAGYCLMKRRSWSPMGERLGEDPYYTENGSHGNTVIPVASHEQPDLQDKPNLNGGARENGTGQPASKNGQSCKPHVVADTEL</sequence>
<keyword evidence="5 9" id="KW-1133">Transmembrane helix</keyword>
<evidence type="ECO:0000256" key="4">
    <source>
        <dbReference type="ARBA" id="ARBA00022889"/>
    </source>
</evidence>
<organism evidence="11 12">
    <name type="scientific">Gekko japonicus</name>
    <name type="common">Schlegel's Japanese gecko</name>
    <dbReference type="NCBI Taxonomy" id="146911"/>
    <lineage>
        <taxon>Eukaryota</taxon>
        <taxon>Metazoa</taxon>
        <taxon>Chordata</taxon>
        <taxon>Craniata</taxon>
        <taxon>Vertebrata</taxon>
        <taxon>Euteleostomi</taxon>
        <taxon>Lepidosauria</taxon>
        <taxon>Squamata</taxon>
        <taxon>Bifurcata</taxon>
        <taxon>Gekkota</taxon>
        <taxon>Gekkonidae</taxon>
        <taxon>Gekkoninae</taxon>
        <taxon>Gekko</taxon>
    </lineage>
</organism>
<evidence type="ECO:0000256" key="8">
    <source>
        <dbReference type="SAM" id="MobiDB-lite"/>
    </source>
</evidence>
<dbReference type="Pfam" id="PF06365">
    <property type="entry name" value="CD34_antigen"/>
    <property type="match status" value="1"/>
</dbReference>
<feature type="chain" id="PRO_5045395970" evidence="10">
    <location>
        <begin position="33"/>
        <end position="367"/>
    </location>
</feature>
<keyword evidence="2 9" id="KW-0812">Transmembrane</keyword>
<evidence type="ECO:0000256" key="3">
    <source>
        <dbReference type="ARBA" id="ARBA00022729"/>
    </source>
</evidence>
<keyword evidence="7" id="KW-0325">Glycoprotein</keyword>
<feature type="signal peptide" evidence="10">
    <location>
        <begin position="1"/>
        <end position="32"/>
    </location>
</feature>
<evidence type="ECO:0000256" key="7">
    <source>
        <dbReference type="ARBA" id="ARBA00023180"/>
    </source>
</evidence>
<feature type="region of interest" description="Disordered" evidence="8">
    <location>
        <begin position="308"/>
        <end position="367"/>
    </location>
</feature>
<evidence type="ECO:0000256" key="6">
    <source>
        <dbReference type="ARBA" id="ARBA00023136"/>
    </source>
</evidence>
<keyword evidence="11" id="KW-1185">Reference proteome</keyword>
<feature type="region of interest" description="Disordered" evidence="8">
    <location>
        <begin position="72"/>
        <end position="104"/>
    </location>
</feature>
<feature type="compositionally biased region" description="Low complexity" evidence="8">
    <location>
        <begin position="32"/>
        <end position="50"/>
    </location>
</feature>
<dbReference type="PANTHER" id="PTHR16677:SF1">
    <property type="entry name" value="HEMATOPOIETIC PROGENITOR CELL ANTIGEN CD34"/>
    <property type="match status" value="1"/>
</dbReference>
<reference evidence="12" key="1">
    <citation type="submission" date="2025-08" db="UniProtKB">
        <authorList>
            <consortium name="RefSeq"/>
        </authorList>
    </citation>
    <scope>IDENTIFICATION</scope>
</reference>
<gene>
    <name evidence="12" type="primary">CD34</name>
</gene>
<evidence type="ECO:0000256" key="5">
    <source>
        <dbReference type="ARBA" id="ARBA00022989"/>
    </source>
</evidence>
<dbReference type="RefSeq" id="XP_015282096.1">
    <property type="nucleotide sequence ID" value="XM_015426610.1"/>
</dbReference>
<dbReference type="InterPro" id="IPR008083">
    <property type="entry name" value="CD34"/>
</dbReference>
<comment type="subcellular location">
    <subcellularLocation>
        <location evidence="1">Membrane</location>
        <topology evidence="1">Single-pass type I membrane protein</topology>
    </subcellularLocation>
</comment>
<proteinExistence type="predicted"/>
<dbReference type="PRINTS" id="PR01700">
    <property type="entry name" value="CD34ANTIGEN"/>
</dbReference>
<feature type="compositionally biased region" description="Polar residues" evidence="8">
    <location>
        <begin position="85"/>
        <end position="104"/>
    </location>
</feature>
<accession>A0ABM1L809</accession>
<evidence type="ECO:0000256" key="1">
    <source>
        <dbReference type="ARBA" id="ARBA00004479"/>
    </source>
</evidence>
<protein>
    <submittedName>
        <fullName evidence="12">Hematopoietic progenitor cell antigen CD34</fullName>
    </submittedName>
</protein>
<keyword evidence="6 9" id="KW-0472">Membrane</keyword>
<dbReference type="Proteomes" id="UP000694871">
    <property type="component" value="Unplaced"/>
</dbReference>
<feature type="transmembrane region" description="Helical" evidence="9">
    <location>
        <begin position="271"/>
        <end position="292"/>
    </location>
</feature>
<dbReference type="GeneID" id="107123372"/>
<feature type="compositionally biased region" description="Low complexity" evidence="8">
    <location>
        <begin position="72"/>
        <end position="84"/>
    </location>
</feature>
<name>A0ABM1L809_GEKJA</name>
<keyword evidence="4" id="KW-0130">Cell adhesion</keyword>
<evidence type="ECO:0000256" key="9">
    <source>
        <dbReference type="SAM" id="Phobius"/>
    </source>
</evidence>
<dbReference type="InterPro" id="IPR013836">
    <property type="entry name" value="CD34/Podocalyxin"/>
</dbReference>
<dbReference type="PANTHER" id="PTHR16677">
    <property type="entry name" value="HEMATOPOIETIC PROGENITOR CELL ANTIGEN CD34"/>
    <property type="match status" value="1"/>
</dbReference>
<evidence type="ECO:0000256" key="2">
    <source>
        <dbReference type="ARBA" id="ARBA00022692"/>
    </source>
</evidence>
<feature type="compositionally biased region" description="Polar residues" evidence="8">
    <location>
        <begin position="345"/>
        <end position="356"/>
    </location>
</feature>
<keyword evidence="3 10" id="KW-0732">Signal</keyword>